<comment type="caution">
    <text evidence="1">The sequence shown here is derived from an EMBL/GenBank/DDBJ whole genome shotgun (WGS) entry which is preliminary data.</text>
</comment>
<dbReference type="AlphaFoldDB" id="A0A645EPP0"/>
<reference evidence="1" key="1">
    <citation type="submission" date="2019-08" db="EMBL/GenBank/DDBJ databases">
        <authorList>
            <person name="Kucharzyk K."/>
            <person name="Murdoch R.W."/>
            <person name="Higgins S."/>
            <person name="Loffler F."/>
        </authorList>
    </citation>
    <scope>NUCLEOTIDE SEQUENCE</scope>
</reference>
<gene>
    <name evidence="1" type="ORF">SDC9_150547</name>
</gene>
<dbReference type="EMBL" id="VSSQ01049245">
    <property type="protein sequence ID" value="MPN03320.1"/>
    <property type="molecule type" value="Genomic_DNA"/>
</dbReference>
<name>A0A645EPP0_9ZZZZ</name>
<evidence type="ECO:0000313" key="1">
    <source>
        <dbReference type="EMBL" id="MPN03320.1"/>
    </source>
</evidence>
<sequence length="162" mass="18851">MFLQIVDRMVQQIIVKPAFVFRIRRDIHAKEVAVIIQQLTGQMKCVGFESVCLIPRILGITVIYDDDITTRMQKRNKVTVDFVFVGNAFAFLNRGKPAPDTGKTNDRKSFFHRLGCLLLALGQIQWRIRIVIQIAEHAFREEAPDTSMRRRSVFHFYATRLR</sequence>
<protein>
    <submittedName>
        <fullName evidence="1">Uncharacterized protein</fullName>
    </submittedName>
</protein>
<accession>A0A645EPP0</accession>
<organism evidence="1">
    <name type="scientific">bioreactor metagenome</name>
    <dbReference type="NCBI Taxonomy" id="1076179"/>
    <lineage>
        <taxon>unclassified sequences</taxon>
        <taxon>metagenomes</taxon>
        <taxon>ecological metagenomes</taxon>
    </lineage>
</organism>
<proteinExistence type="predicted"/>